<evidence type="ECO:0000313" key="2">
    <source>
        <dbReference type="EMBL" id="GHE80676.1"/>
    </source>
</evidence>
<dbReference type="PANTHER" id="PTHR47691">
    <property type="entry name" value="REGULATOR-RELATED"/>
    <property type="match status" value="1"/>
</dbReference>
<dbReference type="Gene3D" id="3.40.50.300">
    <property type="entry name" value="P-loop containing nucleotide triphosphate hydrolases"/>
    <property type="match status" value="1"/>
</dbReference>
<dbReference type="Pfam" id="PF00196">
    <property type="entry name" value="GerE"/>
    <property type="match status" value="1"/>
</dbReference>
<dbReference type="InterPro" id="IPR027417">
    <property type="entry name" value="P-loop_NTPase"/>
</dbReference>
<dbReference type="Gene3D" id="1.10.10.10">
    <property type="entry name" value="Winged helix-like DNA-binding domain superfamily/Winged helix DNA-binding domain"/>
    <property type="match status" value="1"/>
</dbReference>
<dbReference type="InterPro" id="IPR000792">
    <property type="entry name" value="Tscrpt_reg_LuxR_C"/>
</dbReference>
<protein>
    <submittedName>
        <fullName evidence="2">LuxR family transcriptional regulator</fullName>
    </submittedName>
</protein>
<feature type="domain" description="HTH luxR-type" evidence="1">
    <location>
        <begin position="691"/>
        <end position="756"/>
    </location>
</feature>
<organism evidence="2 3">
    <name type="scientific">Amycolatopsis deserti</name>
    <dbReference type="NCBI Taxonomy" id="185696"/>
    <lineage>
        <taxon>Bacteria</taxon>
        <taxon>Bacillati</taxon>
        <taxon>Actinomycetota</taxon>
        <taxon>Actinomycetes</taxon>
        <taxon>Pseudonocardiales</taxon>
        <taxon>Pseudonocardiaceae</taxon>
        <taxon>Amycolatopsis</taxon>
    </lineage>
</organism>
<keyword evidence="3" id="KW-1185">Reference proteome</keyword>
<dbReference type="SUPFAM" id="SSF46894">
    <property type="entry name" value="C-terminal effector domain of the bipartite response regulators"/>
    <property type="match status" value="1"/>
</dbReference>
<evidence type="ECO:0000259" key="1">
    <source>
        <dbReference type="PROSITE" id="PS50043"/>
    </source>
</evidence>
<accession>A0ABQ3IDR9</accession>
<dbReference type="InterPro" id="IPR016032">
    <property type="entry name" value="Sig_transdc_resp-reg_C-effctor"/>
</dbReference>
<proteinExistence type="predicted"/>
<dbReference type="SUPFAM" id="SSF52540">
    <property type="entry name" value="P-loop containing nucleoside triphosphate hydrolases"/>
    <property type="match status" value="1"/>
</dbReference>
<name>A0ABQ3IDR9_9PSEU</name>
<comment type="caution">
    <text evidence="2">The sequence shown here is derived from an EMBL/GenBank/DDBJ whole genome shotgun (WGS) entry which is preliminary data.</text>
</comment>
<dbReference type="InterPro" id="IPR036388">
    <property type="entry name" value="WH-like_DNA-bd_sf"/>
</dbReference>
<dbReference type="CDD" id="cd06170">
    <property type="entry name" value="LuxR_C_like"/>
    <property type="match status" value="1"/>
</dbReference>
<dbReference type="InterPro" id="IPR011990">
    <property type="entry name" value="TPR-like_helical_dom_sf"/>
</dbReference>
<dbReference type="SMART" id="SM00421">
    <property type="entry name" value="HTH_LUXR"/>
    <property type="match status" value="1"/>
</dbReference>
<dbReference type="Gene3D" id="1.25.40.10">
    <property type="entry name" value="Tetratricopeptide repeat domain"/>
    <property type="match status" value="1"/>
</dbReference>
<dbReference type="PRINTS" id="PR00038">
    <property type="entry name" value="HTHLUXR"/>
</dbReference>
<dbReference type="PROSITE" id="PS50043">
    <property type="entry name" value="HTH_LUXR_2"/>
    <property type="match status" value="1"/>
</dbReference>
<evidence type="ECO:0000313" key="3">
    <source>
        <dbReference type="Proteomes" id="UP000605897"/>
    </source>
</evidence>
<dbReference type="SUPFAM" id="SSF48452">
    <property type="entry name" value="TPR-like"/>
    <property type="match status" value="1"/>
</dbReference>
<dbReference type="PRINTS" id="PR00364">
    <property type="entry name" value="DISEASERSIST"/>
</dbReference>
<dbReference type="PANTHER" id="PTHR47691:SF3">
    <property type="entry name" value="HTH-TYPE TRANSCRIPTIONAL REGULATOR RV0890C-RELATED"/>
    <property type="match status" value="1"/>
</dbReference>
<sequence length="764" mass="82848">MRRGNLPVEVTSFVGRRAEAAQLRRALESHRAVTLTGTGGVGKTRLALRVAAETRRAFDDGVWFVELDDVSDGALLASTVLGGLGLRDDGGRTAQAQLLDHFRGSRALLLLDGCDRVVDACAGLVATLLQAAPDLRVLGTSRRPLHIAGEAVLPVGPLPVPAESDSTASALARCDAVALFADRVAAIRPGFALTDANAPAVARICRQLDGLPMAIEFAADRLDVLALDHLAERLDDAYRLLVTGKRTAPERQRTLRALVESSYTLCTADEQVLWSRLAAFTGRFELDAIEEVCVGGAITEESVLGLVTGLVDKSVLNRDEHRSGSWYRLPRLLREYARGELLAEPDWTELRERHAHWCLRLAERSADGLLSPKADYWVGRVRGNHANIRAALEFCLEDASRQTCALRLASALWHYWIMAGRVEEGRAWLERALRTGGHETVERAMALAAAAYLAVIDGDDRAGALLEEGLAIERRLADPALSGNLYFVAGLAEVQRDDLAAARAHLEDALAQWRRTDDVMGVSRTLALLALVCVLGEDTAKAVAYAEEFVRDADGPGDNWGLAYIHGIFALAALGDGDLARALDEQRRAAALAQRYEDEFGMVWCVQSGALILAAAGRPEEAAQLLGTAEDHRGFTVVPMSELRRACAKAVRSEIGDRRFAELERQGRGMTLAQAVNLVLDRPAQETGDRETPDDTGLSKREWEVAALIAEGRSNKEIAAALVISTRTAEGHVRGILAKLGLVSRAQVAAWMTERRALARPDSR</sequence>
<dbReference type="EMBL" id="BNAU01000001">
    <property type="protein sequence ID" value="GHE80676.1"/>
    <property type="molecule type" value="Genomic_DNA"/>
</dbReference>
<reference evidence="3" key="1">
    <citation type="journal article" date="2019" name="Int. J. Syst. Evol. Microbiol.">
        <title>The Global Catalogue of Microorganisms (GCM) 10K type strain sequencing project: providing services to taxonomists for standard genome sequencing and annotation.</title>
        <authorList>
            <consortium name="The Broad Institute Genomics Platform"/>
            <consortium name="The Broad Institute Genome Sequencing Center for Infectious Disease"/>
            <person name="Wu L."/>
            <person name="Ma J."/>
        </authorList>
    </citation>
    <scope>NUCLEOTIDE SEQUENCE [LARGE SCALE GENOMIC DNA]</scope>
    <source>
        <strain evidence="3">CGMCC 4.7677</strain>
    </source>
</reference>
<dbReference type="Proteomes" id="UP000605897">
    <property type="component" value="Unassembled WGS sequence"/>
</dbReference>
<gene>
    <name evidence="2" type="ORF">GCM10017786_08600</name>
</gene>